<evidence type="ECO:0000256" key="2">
    <source>
        <dbReference type="SAM" id="Phobius"/>
    </source>
</evidence>
<feature type="region of interest" description="Disordered" evidence="1">
    <location>
        <begin position="255"/>
        <end position="283"/>
    </location>
</feature>
<feature type="transmembrane region" description="Helical" evidence="2">
    <location>
        <begin position="442"/>
        <end position="465"/>
    </location>
</feature>
<reference evidence="3" key="1">
    <citation type="submission" date="2020-11" db="EMBL/GenBank/DDBJ databases">
        <authorList>
            <person name="Whitehead M."/>
        </authorList>
    </citation>
    <scope>NUCLEOTIDE SEQUENCE</scope>
    <source>
        <strain evidence="3">EGII</strain>
    </source>
</reference>
<gene>
    <name evidence="3" type="ORF">CCAP1982_LOCUS15001</name>
</gene>
<keyword evidence="2" id="KW-0812">Transmembrane</keyword>
<accession>A0A811V4Y8</accession>
<evidence type="ECO:0000256" key="1">
    <source>
        <dbReference type="SAM" id="MobiDB-lite"/>
    </source>
</evidence>
<name>A0A811V4Y8_CERCA</name>
<proteinExistence type="predicted"/>
<dbReference type="EMBL" id="CAJHJT010000034">
    <property type="protein sequence ID" value="CAD7006702.1"/>
    <property type="molecule type" value="Genomic_DNA"/>
</dbReference>
<keyword evidence="4" id="KW-1185">Reference proteome</keyword>
<organism evidence="3 4">
    <name type="scientific">Ceratitis capitata</name>
    <name type="common">Mediterranean fruit fly</name>
    <name type="synonym">Tephritis capitata</name>
    <dbReference type="NCBI Taxonomy" id="7213"/>
    <lineage>
        <taxon>Eukaryota</taxon>
        <taxon>Metazoa</taxon>
        <taxon>Ecdysozoa</taxon>
        <taxon>Arthropoda</taxon>
        <taxon>Hexapoda</taxon>
        <taxon>Insecta</taxon>
        <taxon>Pterygota</taxon>
        <taxon>Neoptera</taxon>
        <taxon>Endopterygota</taxon>
        <taxon>Diptera</taxon>
        <taxon>Brachycera</taxon>
        <taxon>Muscomorpha</taxon>
        <taxon>Tephritoidea</taxon>
        <taxon>Tephritidae</taxon>
        <taxon>Ceratitis</taxon>
        <taxon>Ceratitis</taxon>
    </lineage>
</organism>
<keyword evidence="2" id="KW-1133">Transmembrane helix</keyword>
<evidence type="ECO:0000313" key="4">
    <source>
        <dbReference type="Proteomes" id="UP000606786"/>
    </source>
</evidence>
<sequence>MHEKGISEKGVIFNILCNNNNNTANENCSGIVLENSSNDTRNVIYLNTIEADQLPQNSDETRIKQKLVRNIQVNNGEEATTKYPKTVTTPRNNNQTIVSNLFLFVTDVANILKDNFFTNSNGLSKQEEISNTTQTTTTEAATSTEAVTMKRILQAKLISKKTKAMNNSMSKISKTDSTSTENSISSIILTASPIGIIISTTTESIDIQKEKAVITSNQQPTKNSTHSAPSALQNAFTFVIPEAVGTTPFNDIKSPVVSKSTETGTTRSVQETDELKENETAAPNTNYVSMESWQQSTVTPRTESPIESLKPDVNSVKLTTTESFTIQKEKSFTTFNENPTNDLVSTAEETTAVAAATDAMENPIISNSSEINQFLINTILTSMQNTHTPRTQYNEATTTESTAYLIHQTRSVEAKNNQKIIKSTSVPSFTRPEANVHEKNKVFYNAVGGFIIGFAFLVLILYPLVYNGIKSIN</sequence>
<feature type="compositionally biased region" description="Polar residues" evidence="1">
    <location>
        <begin position="257"/>
        <end position="269"/>
    </location>
</feature>
<dbReference type="Proteomes" id="UP000606786">
    <property type="component" value="Unassembled WGS sequence"/>
</dbReference>
<protein>
    <submittedName>
        <fullName evidence="3">(Mediterranean fruit fly) hypothetical protein</fullName>
    </submittedName>
</protein>
<keyword evidence="2" id="KW-0472">Membrane</keyword>
<evidence type="ECO:0000313" key="3">
    <source>
        <dbReference type="EMBL" id="CAD7006702.1"/>
    </source>
</evidence>
<dbReference type="AlphaFoldDB" id="A0A811V4Y8"/>
<comment type="caution">
    <text evidence="3">The sequence shown here is derived from an EMBL/GenBank/DDBJ whole genome shotgun (WGS) entry which is preliminary data.</text>
</comment>